<accession>A0ABU9BSE1</accession>
<dbReference type="Gene3D" id="3.40.50.2300">
    <property type="match status" value="1"/>
</dbReference>
<dbReference type="InterPro" id="IPR011006">
    <property type="entry name" value="CheY-like_superfamily"/>
</dbReference>
<dbReference type="Pfam" id="PF00072">
    <property type="entry name" value="Response_reg"/>
    <property type="match status" value="1"/>
</dbReference>
<dbReference type="RefSeq" id="WP_341427303.1">
    <property type="nucleotide sequence ID" value="NZ_JBBUTG010000012.1"/>
</dbReference>
<keyword evidence="4" id="KW-1185">Reference proteome</keyword>
<proteinExistence type="predicted"/>
<dbReference type="Proteomes" id="UP001371218">
    <property type="component" value="Unassembled WGS sequence"/>
</dbReference>
<name>A0ABU9BSE1_9BURK</name>
<evidence type="ECO:0000313" key="3">
    <source>
        <dbReference type="EMBL" id="MEK8032889.1"/>
    </source>
</evidence>
<feature type="domain" description="Response regulatory" evidence="2">
    <location>
        <begin position="2"/>
        <end position="126"/>
    </location>
</feature>
<gene>
    <name evidence="3" type="ORF">AACH06_18875</name>
</gene>
<dbReference type="PANTHER" id="PTHR44520">
    <property type="entry name" value="RESPONSE REGULATOR RCP1-RELATED"/>
    <property type="match status" value="1"/>
</dbReference>
<dbReference type="SUPFAM" id="SSF52172">
    <property type="entry name" value="CheY-like"/>
    <property type="match status" value="1"/>
</dbReference>
<evidence type="ECO:0000259" key="2">
    <source>
        <dbReference type="PROSITE" id="PS50110"/>
    </source>
</evidence>
<comment type="caution">
    <text evidence="3">The sequence shown here is derived from an EMBL/GenBank/DDBJ whole genome shotgun (WGS) entry which is preliminary data.</text>
</comment>
<dbReference type="SMART" id="SM00448">
    <property type="entry name" value="REC"/>
    <property type="match status" value="1"/>
</dbReference>
<organism evidence="3 4">
    <name type="scientific">Ideonella lacteola</name>
    <dbReference type="NCBI Taxonomy" id="2984193"/>
    <lineage>
        <taxon>Bacteria</taxon>
        <taxon>Pseudomonadati</taxon>
        <taxon>Pseudomonadota</taxon>
        <taxon>Betaproteobacteria</taxon>
        <taxon>Burkholderiales</taxon>
        <taxon>Sphaerotilaceae</taxon>
        <taxon>Ideonella</taxon>
    </lineage>
</organism>
<feature type="modified residue" description="4-aspartylphosphate" evidence="1">
    <location>
        <position position="56"/>
    </location>
</feature>
<dbReference type="EMBL" id="JBBUTG010000012">
    <property type="protein sequence ID" value="MEK8032889.1"/>
    <property type="molecule type" value="Genomic_DNA"/>
</dbReference>
<evidence type="ECO:0000256" key="1">
    <source>
        <dbReference type="PROSITE-ProRule" id="PRU00169"/>
    </source>
</evidence>
<dbReference type="InterPro" id="IPR052893">
    <property type="entry name" value="TCS_response_regulator"/>
</dbReference>
<protein>
    <submittedName>
        <fullName evidence="3">Response regulator</fullName>
    </submittedName>
</protein>
<reference evidence="3 4" key="1">
    <citation type="submission" date="2024-04" db="EMBL/GenBank/DDBJ databases">
        <title>Novel species of the genus Ideonella isolated from streams.</title>
        <authorList>
            <person name="Lu H."/>
        </authorList>
    </citation>
    <scope>NUCLEOTIDE SEQUENCE [LARGE SCALE GENOMIC DNA]</scope>
    <source>
        <strain evidence="3 4">DXS29W</strain>
    </source>
</reference>
<dbReference type="InterPro" id="IPR001789">
    <property type="entry name" value="Sig_transdc_resp-reg_receiver"/>
</dbReference>
<sequence length="129" mass="14522">MNVWLIDDSETDILYEQIVIEGTSPGAVVRSFESAHDALDELRKPDAHWPHLILLDINMPRMTGFEFLDAFETLPADCRAATRLVMVSSSPLAADRDRAMSYHSVRDYLTKPISPSQMSSTFGAMEHRP</sequence>
<dbReference type="PANTHER" id="PTHR44520:SF2">
    <property type="entry name" value="RESPONSE REGULATOR RCP1"/>
    <property type="match status" value="1"/>
</dbReference>
<evidence type="ECO:0000313" key="4">
    <source>
        <dbReference type="Proteomes" id="UP001371218"/>
    </source>
</evidence>
<dbReference type="PROSITE" id="PS50110">
    <property type="entry name" value="RESPONSE_REGULATORY"/>
    <property type="match status" value="1"/>
</dbReference>
<keyword evidence="1" id="KW-0597">Phosphoprotein</keyword>